<evidence type="ECO:0000313" key="1">
    <source>
        <dbReference type="EMBL" id="MEA5456944.1"/>
    </source>
</evidence>
<dbReference type="EMBL" id="JAYGGQ010000019">
    <property type="protein sequence ID" value="MEA5456944.1"/>
    <property type="molecule type" value="Genomic_DNA"/>
</dbReference>
<organism evidence="1 2">
    <name type="scientific">Sinomonas terricola</name>
    <dbReference type="NCBI Taxonomy" id="3110330"/>
    <lineage>
        <taxon>Bacteria</taxon>
        <taxon>Bacillati</taxon>
        <taxon>Actinomycetota</taxon>
        <taxon>Actinomycetes</taxon>
        <taxon>Micrococcales</taxon>
        <taxon>Micrococcaceae</taxon>
        <taxon>Sinomonas</taxon>
    </lineage>
</organism>
<gene>
    <name evidence="1" type="ORF">SPF06_19655</name>
</gene>
<sequence>MEEWERRARLRIDEAAEVRRFVEAKAREAEAGAREVEARAALQRADTARLTEENRINQINRANSQMDGYLMAVAQNRVQQEESITAHVREILERTQQ</sequence>
<accession>A0ABU5TBT0</accession>
<comment type="caution">
    <text evidence="1">The sequence shown here is derived from an EMBL/GenBank/DDBJ whole genome shotgun (WGS) entry which is preliminary data.</text>
</comment>
<proteinExistence type="predicted"/>
<evidence type="ECO:0000313" key="2">
    <source>
        <dbReference type="Proteomes" id="UP001304769"/>
    </source>
</evidence>
<name>A0ABU5TBT0_9MICC</name>
<dbReference type="Proteomes" id="UP001304769">
    <property type="component" value="Unassembled WGS sequence"/>
</dbReference>
<dbReference type="RefSeq" id="WP_323280855.1">
    <property type="nucleotide sequence ID" value="NZ_JAYGGQ010000019.1"/>
</dbReference>
<protein>
    <submittedName>
        <fullName evidence="1">Uncharacterized protein</fullName>
    </submittedName>
</protein>
<reference evidence="1 2" key="1">
    <citation type="submission" date="2023-12" db="EMBL/GenBank/DDBJ databases">
        <title>Sinomonas terricola sp. nov, isolated from litchi orchard soil in Guangdong, PR China.</title>
        <authorList>
            <person name="Jiaxin W."/>
            <person name="Yang Z."/>
            <person name="Honghui Z."/>
        </authorList>
    </citation>
    <scope>NUCLEOTIDE SEQUENCE [LARGE SCALE GENOMIC DNA]</scope>
    <source>
        <strain evidence="1 2">JGH33</strain>
    </source>
</reference>
<keyword evidence="2" id="KW-1185">Reference proteome</keyword>